<sequence>MSERFNPFAPMPEESLNSFVLRTLAVNGYHKECSWVISSSGWILDFSVPYNTKWLFDKSRQPELFSFFRENSGSARLGGVFDSPIMAIKNYRKVFAPEKPRERKSLGEGPIGFCKKCFEEQLSEFGFCYFKRDWTMSNVCHKHKIKLSYFVPDSRDSAVAIAANPMRYVGEPSLQLSSEPHRYMSFLKENYLEKENYKIASCAKHEIFVHLSAFASWIKKDILYNFPDDWYEFASRFDGRSINKSNTMLEFEVRLEKKMGLIEKRLSSELYSLIESRFVNSFYSYEDDICRASGAILKSKYRSCVQCDKCLALANDYDKGSKFTIGGESLDTSL</sequence>
<evidence type="ECO:0000313" key="1">
    <source>
        <dbReference type="EMBL" id="GAA5187118.1"/>
    </source>
</evidence>
<dbReference type="EMBL" id="BAABLF010000004">
    <property type="protein sequence ID" value="GAA5187118.1"/>
    <property type="molecule type" value="Genomic_DNA"/>
</dbReference>
<evidence type="ECO:0000313" key="2">
    <source>
        <dbReference type="Proteomes" id="UP001501600"/>
    </source>
</evidence>
<keyword evidence="2" id="KW-1185">Reference proteome</keyword>
<name>A0ABP9RV16_9GAMM</name>
<organism evidence="1 2">
    <name type="scientific">Ferrimonas gelatinilytica</name>
    <dbReference type="NCBI Taxonomy" id="1255257"/>
    <lineage>
        <taxon>Bacteria</taxon>
        <taxon>Pseudomonadati</taxon>
        <taxon>Pseudomonadota</taxon>
        <taxon>Gammaproteobacteria</taxon>
        <taxon>Alteromonadales</taxon>
        <taxon>Ferrimonadaceae</taxon>
        <taxon>Ferrimonas</taxon>
    </lineage>
</organism>
<dbReference type="RefSeq" id="WP_345315375.1">
    <property type="nucleotide sequence ID" value="NZ_BAABLF010000004.1"/>
</dbReference>
<protein>
    <submittedName>
        <fullName evidence="1">Uncharacterized protein</fullName>
    </submittedName>
</protein>
<comment type="caution">
    <text evidence="1">The sequence shown here is derived from an EMBL/GenBank/DDBJ whole genome shotgun (WGS) entry which is preliminary data.</text>
</comment>
<proteinExistence type="predicted"/>
<accession>A0ABP9RV16</accession>
<gene>
    <name evidence="1" type="ORF">GCM10025772_04110</name>
</gene>
<dbReference type="Proteomes" id="UP001501600">
    <property type="component" value="Unassembled WGS sequence"/>
</dbReference>
<reference evidence="2" key="1">
    <citation type="journal article" date="2019" name="Int. J. Syst. Evol. Microbiol.">
        <title>The Global Catalogue of Microorganisms (GCM) 10K type strain sequencing project: providing services to taxonomists for standard genome sequencing and annotation.</title>
        <authorList>
            <consortium name="The Broad Institute Genomics Platform"/>
            <consortium name="The Broad Institute Genome Sequencing Center for Infectious Disease"/>
            <person name="Wu L."/>
            <person name="Ma J."/>
        </authorList>
    </citation>
    <scope>NUCLEOTIDE SEQUENCE [LARGE SCALE GENOMIC DNA]</scope>
    <source>
        <strain evidence="2">JCM 18720</strain>
    </source>
</reference>